<dbReference type="EMBL" id="JARKIF010000042">
    <property type="protein sequence ID" value="KAJ7609042.1"/>
    <property type="molecule type" value="Genomic_DNA"/>
</dbReference>
<evidence type="ECO:0000313" key="2">
    <source>
        <dbReference type="Proteomes" id="UP001221142"/>
    </source>
</evidence>
<accession>A0AAD7FAJ9</accession>
<comment type="caution">
    <text evidence="1">The sequence shown here is derived from an EMBL/GenBank/DDBJ whole genome shotgun (WGS) entry which is preliminary data.</text>
</comment>
<gene>
    <name evidence="1" type="ORF">FB45DRAFT_945194</name>
</gene>
<evidence type="ECO:0000313" key="1">
    <source>
        <dbReference type="EMBL" id="KAJ7609042.1"/>
    </source>
</evidence>
<keyword evidence="2" id="KW-1185">Reference proteome</keyword>
<dbReference type="Gene3D" id="1.20.1280.50">
    <property type="match status" value="1"/>
</dbReference>
<name>A0AAD7FAJ9_9AGAR</name>
<evidence type="ECO:0008006" key="3">
    <source>
        <dbReference type="Google" id="ProtNLM"/>
    </source>
</evidence>
<proteinExistence type="predicted"/>
<reference evidence="1" key="1">
    <citation type="submission" date="2023-03" db="EMBL/GenBank/DDBJ databases">
        <title>Massive genome expansion in bonnet fungi (Mycena s.s.) driven by repeated elements and novel gene families across ecological guilds.</title>
        <authorList>
            <consortium name="Lawrence Berkeley National Laboratory"/>
            <person name="Harder C.B."/>
            <person name="Miyauchi S."/>
            <person name="Viragh M."/>
            <person name="Kuo A."/>
            <person name="Thoen E."/>
            <person name="Andreopoulos B."/>
            <person name="Lu D."/>
            <person name="Skrede I."/>
            <person name="Drula E."/>
            <person name="Henrissat B."/>
            <person name="Morin E."/>
            <person name="Kohler A."/>
            <person name="Barry K."/>
            <person name="LaButti K."/>
            <person name="Morin E."/>
            <person name="Salamov A."/>
            <person name="Lipzen A."/>
            <person name="Mereny Z."/>
            <person name="Hegedus B."/>
            <person name="Baldrian P."/>
            <person name="Stursova M."/>
            <person name="Weitz H."/>
            <person name="Taylor A."/>
            <person name="Grigoriev I.V."/>
            <person name="Nagy L.G."/>
            <person name="Martin F."/>
            <person name="Kauserud H."/>
        </authorList>
    </citation>
    <scope>NUCLEOTIDE SEQUENCE</scope>
    <source>
        <strain evidence="1">9284</strain>
    </source>
</reference>
<organism evidence="1 2">
    <name type="scientific">Roridomyces roridus</name>
    <dbReference type="NCBI Taxonomy" id="1738132"/>
    <lineage>
        <taxon>Eukaryota</taxon>
        <taxon>Fungi</taxon>
        <taxon>Dikarya</taxon>
        <taxon>Basidiomycota</taxon>
        <taxon>Agaricomycotina</taxon>
        <taxon>Agaricomycetes</taxon>
        <taxon>Agaricomycetidae</taxon>
        <taxon>Agaricales</taxon>
        <taxon>Marasmiineae</taxon>
        <taxon>Mycenaceae</taxon>
        <taxon>Roridomyces</taxon>
    </lineage>
</organism>
<protein>
    <recommendedName>
        <fullName evidence="3">F-box domain-containing protein</fullName>
    </recommendedName>
</protein>
<sequence>MDESLAPPQAGTRHYTLLHSNEAPDSTEIPFLQSTSSRIGARLAVLDEEIARLTQLTAERALLAAYDRQSKAVLSPVRRVPNEILAEIFLRTSDGIGFDTTQSPWVLTHVCSRWRTVSISTYSLWSELWYYPGPRDFPLAAVQAQVQRAKTLRIEFYAWPGEGDARRHTAVLHCLTQSSARWEELSLLVTPELMPLLPLIRDRLPSLRRLWLAWPQLGSRWRAVEDVDDQPPFDYFRTADSLVHLGVNRDIGSSVGEPRSITIVVPSNQLTRYCADASWATHRGILSASPTLVEAYVNIIDTDGPDLWPTPDETFDLPQLRCLYISDFKLLPNFKVPVLEQITIEICALEREDGEELDSFIERSLGEELDRFIATSSSTIRRLGLKGLPDKDVARTILQRFPSLDELAIIIFWDPEDRRYDGDCGYCEWDPVEITNDLIPLLHPDTLLCPQLSRIHLASLMSSDLTHTLFLQMLESRWSVPDRALQAATLVLQCGSSPDEETQHGIDSLIQQGLEFSLSTEDKHLLKTMAFWMCTLEWDEHKTPSRLE</sequence>
<dbReference type="Proteomes" id="UP001221142">
    <property type="component" value="Unassembled WGS sequence"/>
</dbReference>
<dbReference type="AlphaFoldDB" id="A0AAD7FAJ9"/>